<dbReference type="EMBL" id="JAVLET010000006">
    <property type="protein sequence ID" value="KAL0469138.1"/>
    <property type="molecule type" value="Genomic_DNA"/>
</dbReference>
<comment type="caution">
    <text evidence="1">The sequence shown here is derived from an EMBL/GenBank/DDBJ whole genome shotgun (WGS) entry which is preliminary data.</text>
</comment>
<organism evidence="1 2">
    <name type="scientific">Neurospora intermedia</name>
    <dbReference type="NCBI Taxonomy" id="5142"/>
    <lineage>
        <taxon>Eukaryota</taxon>
        <taxon>Fungi</taxon>
        <taxon>Dikarya</taxon>
        <taxon>Ascomycota</taxon>
        <taxon>Pezizomycotina</taxon>
        <taxon>Sordariomycetes</taxon>
        <taxon>Sordariomycetidae</taxon>
        <taxon>Sordariales</taxon>
        <taxon>Sordariaceae</taxon>
        <taxon>Neurospora</taxon>
    </lineage>
</organism>
<proteinExistence type="predicted"/>
<protein>
    <submittedName>
        <fullName evidence="1">Uncharacterized protein</fullName>
    </submittedName>
</protein>
<evidence type="ECO:0000313" key="2">
    <source>
        <dbReference type="Proteomes" id="UP001451303"/>
    </source>
</evidence>
<name>A0ABR3DA62_NEUIN</name>
<sequence>MVFLPSGLIPQRDLPIFDVYTHLHNVHPYCPQLWKIPGFHHTYLSILSTLLVSAIRAGASEVLASPERIPQENGNRRLASTCKTLQCQIFTGRGIPAIAERIPVSTSRGTSTYTAYLHTCNLAGDVICCRGMHYTGDLHQISRGTCRGTSHPHVTRLVPGNGVECSDSRREAGSVRRNWLDGYLGAIKFPSYPRNNPDINHDTISLDGQRQQIFGPDLIQQISPSLGVVLLQPSLEYRARRSVKTQHGNLENKRRFHHRVCHDKRNLILQELVLVENQLLLIRR</sequence>
<evidence type="ECO:0000313" key="1">
    <source>
        <dbReference type="EMBL" id="KAL0469138.1"/>
    </source>
</evidence>
<keyword evidence="2" id="KW-1185">Reference proteome</keyword>
<gene>
    <name evidence="1" type="ORF">QR685DRAFT_573355</name>
</gene>
<accession>A0ABR3DA62</accession>
<reference evidence="1 2" key="1">
    <citation type="submission" date="2023-09" db="EMBL/GenBank/DDBJ databases">
        <title>Multi-omics analysis of a traditional fermented food reveals byproduct-associated fungal strains for waste-to-food upcycling.</title>
        <authorList>
            <consortium name="Lawrence Berkeley National Laboratory"/>
            <person name="Rekdal V.M."/>
            <person name="Villalobos-Escobedo J.M."/>
            <person name="Rodriguez-Valeron N."/>
            <person name="Garcia M.O."/>
            <person name="Vasquez D.P."/>
            <person name="Damayanti I."/>
            <person name="Sorensen P.M."/>
            <person name="Baidoo E.E."/>
            <person name="De Carvalho A.C."/>
            <person name="Riley R."/>
            <person name="Lipzen A."/>
            <person name="He G."/>
            <person name="Yan M."/>
            <person name="Haridas S."/>
            <person name="Daum C."/>
            <person name="Yoshinaga Y."/>
            <person name="Ng V."/>
            <person name="Grigoriev I.V."/>
            <person name="Munk R."/>
            <person name="Nuraida L."/>
            <person name="Wijaya C.H."/>
            <person name="Morales P.-C."/>
            <person name="Keasling J.D."/>
        </authorList>
    </citation>
    <scope>NUCLEOTIDE SEQUENCE [LARGE SCALE GENOMIC DNA]</scope>
    <source>
        <strain evidence="1 2">FGSC 2613</strain>
    </source>
</reference>
<dbReference type="Proteomes" id="UP001451303">
    <property type="component" value="Unassembled WGS sequence"/>
</dbReference>